<feature type="region of interest" description="Disordered" evidence="1">
    <location>
        <begin position="70"/>
        <end position="112"/>
    </location>
</feature>
<dbReference type="EMBL" id="JAUKUA010000010">
    <property type="protein sequence ID" value="KAK0701321.1"/>
    <property type="molecule type" value="Genomic_DNA"/>
</dbReference>
<protein>
    <submittedName>
        <fullName evidence="2">Uncharacterized protein</fullName>
    </submittedName>
</protein>
<dbReference type="Proteomes" id="UP001172102">
    <property type="component" value="Unassembled WGS sequence"/>
</dbReference>
<evidence type="ECO:0000313" key="3">
    <source>
        <dbReference type="Proteomes" id="UP001172102"/>
    </source>
</evidence>
<feature type="region of interest" description="Disordered" evidence="1">
    <location>
        <begin position="1"/>
        <end position="27"/>
    </location>
</feature>
<feature type="compositionally biased region" description="Polar residues" evidence="1">
    <location>
        <begin position="14"/>
        <end position="27"/>
    </location>
</feature>
<dbReference type="AlphaFoldDB" id="A0AA39ZPJ6"/>
<name>A0AA39ZPJ6_9PEZI</name>
<accession>A0AA39ZPJ6</accession>
<keyword evidence="3" id="KW-1185">Reference proteome</keyword>
<comment type="caution">
    <text evidence="2">The sequence shown here is derived from an EMBL/GenBank/DDBJ whole genome shotgun (WGS) entry which is preliminary data.</text>
</comment>
<feature type="compositionally biased region" description="Basic and acidic residues" evidence="1">
    <location>
        <begin position="86"/>
        <end position="98"/>
    </location>
</feature>
<sequence length="207" mass="22221">MSLGDKPKAANNKPLGSQQRGRSSSPATERLLLTVLVGYPWSRATAGEVSLGLPSVIGVKQAVVKATIKITDGPKDGNDPGRSSRSHRDYNAPRRESGDQPSPRESTEDTVRHKIALRLSDREEAALTEEGPLMEDVKASREARAKARNVKLAVDLAKLAKAKAKAEDLYDVTPITAVADTPVIAVTMALKDVSLSTTKAKNEEIED</sequence>
<gene>
    <name evidence="2" type="ORF">B0H67DRAFT_558783</name>
</gene>
<proteinExistence type="predicted"/>
<evidence type="ECO:0000256" key="1">
    <source>
        <dbReference type="SAM" id="MobiDB-lite"/>
    </source>
</evidence>
<organism evidence="2 3">
    <name type="scientific">Lasiosphaeris hirsuta</name>
    <dbReference type="NCBI Taxonomy" id="260670"/>
    <lineage>
        <taxon>Eukaryota</taxon>
        <taxon>Fungi</taxon>
        <taxon>Dikarya</taxon>
        <taxon>Ascomycota</taxon>
        <taxon>Pezizomycotina</taxon>
        <taxon>Sordariomycetes</taxon>
        <taxon>Sordariomycetidae</taxon>
        <taxon>Sordariales</taxon>
        <taxon>Lasiosphaeriaceae</taxon>
        <taxon>Lasiosphaeris</taxon>
    </lineage>
</organism>
<evidence type="ECO:0000313" key="2">
    <source>
        <dbReference type="EMBL" id="KAK0701321.1"/>
    </source>
</evidence>
<reference evidence="2" key="1">
    <citation type="submission" date="2023-06" db="EMBL/GenBank/DDBJ databases">
        <title>Genome-scale phylogeny and comparative genomics of the fungal order Sordariales.</title>
        <authorList>
            <consortium name="Lawrence Berkeley National Laboratory"/>
            <person name="Hensen N."/>
            <person name="Bonometti L."/>
            <person name="Westerberg I."/>
            <person name="Brannstrom I.O."/>
            <person name="Guillou S."/>
            <person name="Cros-Aarteil S."/>
            <person name="Calhoun S."/>
            <person name="Haridas S."/>
            <person name="Kuo A."/>
            <person name="Mondo S."/>
            <person name="Pangilinan J."/>
            <person name="Riley R."/>
            <person name="Labutti K."/>
            <person name="Andreopoulos B."/>
            <person name="Lipzen A."/>
            <person name="Chen C."/>
            <person name="Yanf M."/>
            <person name="Daum C."/>
            <person name="Ng V."/>
            <person name="Clum A."/>
            <person name="Steindorff A."/>
            <person name="Ohm R."/>
            <person name="Martin F."/>
            <person name="Silar P."/>
            <person name="Natvig D."/>
            <person name="Lalanne C."/>
            <person name="Gautier V."/>
            <person name="Ament-Velasquez S.L."/>
            <person name="Kruys A."/>
            <person name="Hutchinson M.I."/>
            <person name="Powell A.J."/>
            <person name="Barry K."/>
            <person name="Miller A.N."/>
            <person name="Grigoriev I.V."/>
            <person name="Debuchy R."/>
            <person name="Gladieux P."/>
            <person name="Thoren M.H."/>
            <person name="Johannesson H."/>
        </authorList>
    </citation>
    <scope>NUCLEOTIDE SEQUENCE</scope>
    <source>
        <strain evidence="2">SMH4607-1</strain>
    </source>
</reference>